<keyword evidence="1" id="KW-0175">Coiled coil</keyword>
<feature type="non-terminal residue" evidence="2">
    <location>
        <position position="1"/>
    </location>
</feature>
<dbReference type="EMBL" id="BARU01007455">
    <property type="protein sequence ID" value="GAH45317.1"/>
    <property type="molecule type" value="Genomic_DNA"/>
</dbReference>
<comment type="caution">
    <text evidence="2">The sequence shown here is derived from an EMBL/GenBank/DDBJ whole genome shotgun (WGS) entry which is preliminary data.</text>
</comment>
<evidence type="ECO:0000256" key="1">
    <source>
        <dbReference type="SAM" id="Coils"/>
    </source>
</evidence>
<protein>
    <submittedName>
        <fullName evidence="2">Uncharacterized protein</fullName>
    </submittedName>
</protein>
<name>X1FK24_9ZZZZ</name>
<accession>X1FK24</accession>
<reference evidence="2" key="1">
    <citation type="journal article" date="2014" name="Front. Microbiol.">
        <title>High frequency of phylogenetically diverse reductive dehalogenase-homologous genes in deep subseafloor sedimentary metagenomes.</title>
        <authorList>
            <person name="Kawai M."/>
            <person name="Futagami T."/>
            <person name="Toyoda A."/>
            <person name="Takaki Y."/>
            <person name="Nishi S."/>
            <person name="Hori S."/>
            <person name="Arai W."/>
            <person name="Tsubouchi T."/>
            <person name="Morono Y."/>
            <person name="Uchiyama I."/>
            <person name="Ito T."/>
            <person name="Fujiyama A."/>
            <person name="Inagaki F."/>
            <person name="Takami H."/>
        </authorList>
    </citation>
    <scope>NUCLEOTIDE SEQUENCE</scope>
    <source>
        <strain evidence="2">Expedition CK06-06</strain>
    </source>
</reference>
<gene>
    <name evidence="2" type="ORF">S03H2_14681</name>
</gene>
<sequence>KQCGLHWKEDQLVVWLAFDEAVGSVLSFATCLPVKKYERDEFLYNVRRRGEEDLKRILAKHEEERRELEDRQKRQAAVDAMAAEVQSLIE</sequence>
<dbReference type="AlphaFoldDB" id="X1FK24"/>
<proteinExistence type="predicted"/>
<organism evidence="2">
    <name type="scientific">marine sediment metagenome</name>
    <dbReference type="NCBI Taxonomy" id="412755"/>
    <lineage>
        <taxon>unclassified sequences</taxon>
        <taxon>metagenomes</taxon>
        <taxon>ecological metagenomes</taxon>
    </lineage>
</organism>
<evidence type="ECO:0000313" key="2">
    <source>
        <dbReference type="EMBL" id="GAH45317.1"/>
    </source>
</evidence>
<feature type="coiled-coil region" evidence="1">
    <location>
        <begin position="47"/>
        <end position="78"/>
    </location>
</feature>